<keyword evidence="4" id="KW-1185">Reference proteome</keyword>
<feature type="region of interest" description="Disordered" evidence="1">
    <location>
        <begin position="873"/>
        <end position="895"/>
    </location>
</feature>
<feature type="region of interest" description="Disordered" evidence="1">
    <location>
        <begin position="1003"/>
        <end position="1026"/>
    </location>
</feature>
<evidence type="ECO:0000256" key="2">
    <source>
        <dbReference type="SAM" id="SignalP"/>
    </source>
</evidence>
<dbReference type="InParanoid" id="E4ZQ19"/>
<feature type="chain" id="PRO_5003194743" evidence="2">
    <location>
        <begin position="23"/>
        <end position="1157"/>
    </location>
</feature>
<feature type="compositionally biased region" description="Polar residues" evidence="1">
    <location>
        <begin position="775"/>
        <end position="786"/>
    </location>
</feature>
<protein>
    <submittedName>
        <fullName evidence="3">Predicted protein</fullName>
    </submittedName>
</protein>
<dbReference type="eggNOG" id="ENOG502S5ST">
    <property type="taxonomic scope" value="Eukaryota"/>
</dbReference>
<feature type="region of interest" description="Disordered" evidence="1">
    <location>
        <begin position="482"/>
        <end position="542"/>
    </location>
</feature>
<organism evidence="4">
    <name type="scientific">Leptosphaeria maculans (strain JN3 / isolate v23.1.3 / race Av1-4-5-6-7-8)</name>
    <name type="common">Blackleg fungus</name>
    <name type="synonym">Phoma lingam</name>
    <dbReference type="NCBI Taxonomy" id="985895"/>
    <lineage>
        <taxon>Eukaryota</taxon>
        <taxon>Fungi</taxon>
        <taxon>Dikarya</taxon>
        <taxon>Ascomycota</taxon>
        <taxon>Pezizomycotina</taxon>
        <taxon>Dothideomycetes</taxon>
        <taxon>Pleosporomycetidae</taxon>
        <taxon>Pleosporales</taxon>
        <taxon>Pleosporineae</taxon>
        <taxon>Leptosphaeriaceae</taxon>
        <taxon>Plenodomus</taxon>
        <taxon>Plenodomus lingam/Leptosphaeria maculans species complex</taxon>
    </lineage>
</organism>
<name>E4ZQ19_LEPMJ</name>
<keyword evidence="2" id="KW-0732">Signal</keyword>
<gene>
    <name evidence="3" type="ORF">LEMA_P044550.1</name>
</gene>
<feature type="compositionally biased region" description="Basic and acidic residues" evidence="1">
    <location>
        <begin position="693"/>
        <end position="703"/>
    </location>
</feature>
<dbReference type="AlphaFoldDB" id="E4ZQ19"/>
<feature type="region of interest" description="Disordered" evidence="1">
    <location>
        <begin position="685"/>
        <end position="856"/>
    </location>
</feature>
<accession>E4ZQ19</accession>
<feature type="region of interest" description="Disordered" evidence="1">
    <location>
        <begin position="265"/>
        <end position="360"/>
    </location>
</feature>
<feature type="compositionally biased region" description="Low complexity" evidence="1">
    <location>
        <begin position="265"/>
        <end position="276"/>
    </location>
</feature>
<evidence type="ECO:0000256" key="1">
    <source>
        <dbReference type="SAM" id="MobiDB-lite"/>
    </source>
</evidence>
<dbReference type="VEuPathDB" id="FungiDB:LEMA_P044550.1"/>
<feature type="compositionally biased region" description="Basic and acidic residues" evidence="1">
    <location>
        <begin position="497"/>
        <end position="516"/>
    </location>
</feature>
<feature type="compositionally biased region" description="Polar residues" evidence="1">
    <location>
        <begin position="330"/>
        <end position="342"/>
    </location>
</feature>
<reference evidence="4" key="1">
    <citation type="journal article" date="2011" name="Nat. Commun.">
        <title>Effector diversification within compartments of the Leptosphaeria maculans genome affected by Repeat-Induced Point mutations.</title>
        <authorList>
            <person name="Rouxel T."/>
            <person name="Grandaubert J."/>
            <person name="Hane J.K."/>
            <person name="Hoede C."/>
            <person name="van de Wouw A.P."/>
            <person name="Couloux A."/>
            <person name="Dominguez V."/>
            <person name="Anthouard V."/>
            <person name="Bally P."/>
            <person name="Bourras S."/>
            <person name="Cozijnsen A.J."/>
            <person name="Ciuffetti L.M."/>
            <person name="Degrave A."/>
            <person name="Dilmaghani A."/>
            <person name="Duret L."/>
            <person name="Fudal I."/>
            <person name="Goodwin S.B."/>
            <person name="Gout L."/>
            <person name="Glaser N."/>
            <person name="Linglin J."/>
            <person name="Kema G.H.J."/>
            <person name="Lapalu N."/>
            <person name="Lawrence C.B."/>
            <person name="May K."/>
            <person name="Meyer M."/>
            <person name="Ollivier B."/>
            <person name="Poulain J."/>
            <person name="Schoch C.L."/>
            <person name="Simon A."/>
            <person name="Spatafora J.W."/>
            <person name="Stachowiak A."/>
            <person name="Turgeon B.G."/>
            <person name="Tyler B.M."/>
            <person name="Vincent D."/>
            <person name="Weissenbach J."/>
            <person name="Amselem J."/>
            <person name="Quesneville H."/>
            <person name="Oliver R.P."/>
            <person name="Wincker P."/>
            <person name="Balesdent M.-H."/>
            <person name="Howlett B.J."/>
        </authorList>
    </citation>
    <scope>NUCLEOTIDE SEQUENCE [LARGE SCALE GENOMIC DNA]</scope>
    <source>
        <strain evidence="4">JN3 / isolate v23.1.3 / race Av1-4-5-6-7-8</strain>
    </source>
</reference>
<dbReference type="HOGENOM" id="CLU_275711_0_0_1"/>
<dbReference type="Proteomes" id="UP000002668">
    <property type="component" value="Genome"/>
</dbReference>
<feature type="compositionally biased region" description="Polar residues" evidence="1">
    <location>
        <begin position="817"/>
        <end position="845"/>
    </location>
</feature>
<evidence type="ECO:0000313" key="3">
    <source>
        <dbReference type="EMBL" id="CBX93554.1"/>
    </source>
</evidence>
<dbReference type="PANTHER" id="PTHR36182:SF1">
    <property type="entry name" value="PROTEIN, PUTATIVE (AFU_ORTHOLOGUE AFUA_6G10930)-RELATED"/>
    <property type="match status" value="1"/>
</dbReference>
<sequence>MAPNTLLRALGATAFLSSLASAHMQMLIPSPFRDPNADRKDEPKDYNILTPLHADGSDFACKGYQWNTPWTSVATYEAGESYNMTLKGTATHEGGSCQLSLSCDGGINFKVIKSIIGGCPLEKQYSFTIPPEFGKTSETTCLFAWTWFNKIGNREMYMNCAVVDIVPKKRTSGGGGRRPSRSSGGSRLKGRDVSHANAAAQSLLAGYPDLFVANLKNVNSCNIREAVTVVFDDPGRSLSFGAGQSESAAPSFKRGTCRGAGLNSADSAAYSSTSSTGGWKESLSTSGGQDWTWTGGDSSDQSTSVSHGDDGQWHGDSQTSQDSAWDDGQWRSQGQASWNAQQGGADAQLATAGSKPANQQEQVKANLSPVDLNEVGQQPDANVQRELDAYLAKLYGKAPSHQRRDVEDIDNHSASAYTNVNQGSVGKITSFSEIDNREQTEVTKQFEDQTSSTNGAIDYYSNINKNILYDGTNARLRRTTRQKRWESYNQDSVEPWSPKKEEEFKSEAVLKNEAASKSEAAPDTDATTEENQEAVAKSAPQASTSRSDDAFFAIIANLHNLGDTFFTLIKFASTYLDAPPPPGEFIFATVSMDNSTIAKMEKRMLIQGSAEEASHSAMLMGKLSSLQSQVSAVFQSVEKKVKSPAGVWDGLKRSLMQAVSKRQLIIPGIIPATIQNSEEFYLDGPMASVTPESDDHKEKDYSGRKPHNPPSKIAKRQEDGVGEPGDAEALFPNDSPGRIPAVVGPTPVTDWSSLEEESMHRGGRLPPVVGPTPVSDWSTENPGANSSDRETPSVQADDMEDFVGEEVSPGPHDGGQHNVTSSMASNTTSHALLGTTIPTPSQTVIPSAPYNDTNDKNMTLGEALKLAFPELVHHGPTDESIDPPPRSTQPKEEEDLWRDGVFPFPRQLDARQELPSLIPTPTEQPSTPNPSTSLSAEDEDLVAILPYLLAPGPVMLPGMTGVWPNPQDPEDPGKLEAMPEDIKDLTPEDSQYIQNYFSEVAAQAQPTAPPTPISNLDSLPPLINDLTPEDESSVRAFFSSLSASAHPTPSPPPRLHARQIDLFPLTAPSPVPVSSTCAANRTALRNLLTTYQAALREPCNTTPYVQMRGPSRVQMQNALRRECKEMRKKVGSSIALVTRVLKGGCEDVEQFMVEIGV</sequence>
<feature type="signal peptide" evidence="2">
    <location>
        <begin position="1"/>
        <end position="22"/>
    </location>
</feature>
<dbReference type="PANTHER" id="PTHR36182">
    <property type="entry name" value="PROTEIN, PUTATIVE (AFU_ORTHOLOGUE AFUA_6G10930)-RELATED"/>
    <property type="match status" value="1"/>
</dbReference>
<dbReference type="OrthoDB" id="2342176at2759"/>
<proteinExistence type="predicted"/>
<feature type="region of interest" description="Disordered" evidence="1">
    <location>
        <begin position="170"/>
        <end position="192"/>
    </location>
</feature>
<dbReference type="STRING" id="985895.E4ZQ19"/>
<feature type="compositionally biased region" description="Polar residues" evidence="1">
    <location>
        <begin position="282"/>
        <end position="306"/>
    </location>
</feature>
<dbReference type="Gene3D" id="2.70.50.70">
    <property type="match status" value="1"/>
</dbReference>
<evidence type="ECO:0000313" key="4">
    <source>
        <dbReference type="Proteomes" id="UP000002668"/>
    </source>
</evidence>
<dbReference type="EMBL" id="FP929105">
    <property type="protein sequence ID" value="CBX93554.1"/>
    <property type="molecule type" value="Genomic_DNA"/>
</dbReference>